<dbReference type="SUPFAM" id="SSF140931">
    <property type="entry name" value="Fic-like"/>
    <property type="match status" value="1"/>
</dbReference>
<evidence type="ECO:0000256" key="1">
    <source>
        <dbReference type="PIRSR" id="PIRSR640198-1"/>
    </source>
</evidence>
<name>A0A5R9BYT3_9LACT</name>
<dbReference type="InterPro" id="IPR040198">
    <property type="entry name" value="Fido_containing"/>
</dbReference>
<keyword evidence="2" id="KW-0547">Nucleotide-binding</keyword>
<reference evidence="5 8" key="2">
    <citation type="submission" date="2024-08" db="EMBL/GenBank/DDBJ databases">
        <authorList>
            <person name="Arias E."/>
        </authorList>
    </citation>
    <scope>NUCLEOTIDE SEQUENCE [LARGE SCALE GENOMIC DNA]</scope>
    <source>
        <strain evidence="5 8">FAM 24106</strain>
    </source>
</reference>
<dbReference type="Pfam" id="PF02661">
    <property type="entry name" value="Fic"/>
    <property type="match status" value="1"/>
</dbReference>
<evidence type="ECO:0000313" key="7">
    <source>
        <dbReference type="Proteomes" id="UP000307201"/>
    </source>
</evidence>
<comment type="caution">
    <text evidence="6">The sequence shown here is derived from an EMBL/GenBank/DDBJ whole genome shotgun (WGS) entry which is preliminary data.</text>
</comment>
<evidence type="ECO:0000313" key="5">
    <source>
        <dbReference type="EMBL" id="MFL2103959.1"/>
    </source>
</evidence>
<feature type="binding site" evidence="2">
    <location>
        <position position="202"/>
    </location>
    <ligand>
        <name>ATP</name>
        <dbReference type="ChEBI" id="CHEBI:30616"/>
    </ligand>
</feature>
<dbReference type="InterPro" id="IPR036597">
    <property type="entry name" value="Fido-like_dom_sf"/>
</dbReference>
<dbReference type="EMBL" id="VBTE01000057">
    <property type="protein sequence ID" value="TLQ05220.1"/>
    <property type="molecule type" value="Genomic_DNA"/>
</dbReference>
<feature type="binding site" evidence="2">
    <location>
        <begin position="164"/>
        <end position="171"/>
    </location>
    <ligand>
        <name>ATP</name>
        <dbReference type="ChEBI" id="CHEBI:30616"/>
    </ligand>
</feature>
<accession>A0A5R9BYT3</accession>
<dbReference type="EMBL" id="JBGQQK010000058">
    <property type="protein sequence ID" value="MFL2103959.1"/>
    <property type="molecule type" value="Genomic_DNA"/>
</dbReference>
<keyword evidence="8" id="KW-1185">Reference proteome</keyword>
<gene>
    <name evidence="5" type="ORF">ACEN37_11945</name>
    <name evidence="6" type="ORF">FEZ48_12675</name>
</gene>
<organism evidence="6 7">
    <name type="scientific">Marinilactibacillus psychrotolerans</name>
    <dbReference type="NCBI Taxonomy" id="191770"/>
    <lineage>
        <taxon>Bacteria</taxon>
        <taxon>Bacillati</taxon>
        <taxon>Bacillota</taxon>
        <taxon>Bacilli</taxon>
        <taxon>Lactobacillales</taxon>
        <taxon>Carnobacteriaceae</taxon>
        <taxon>Marinilactibacillus</taxon>
    </lineage>
</organism>
<dbReference type="PANTHER" id="PTHR13504:SF38">
    <property type="entry name" value="FIDO DOMAIN-CONTAINING PROTEIN"/>
    <property type="match status" value="1"/>
</dbReference>
<feature type="domain" description="Fido" evidence="4">
    <location>
        <begin position="78"/>
        <end position="217"/>
    </location>
</feature>
<dbReference type="PROSITE" id="PS51459">
    <property type="entry name" value="FIDO"/>
    <property type="match status" value="1"/>
</dbReference>
<evidence type="ECO:0000313" key="8">
    <source>
        <dbReference type="Proteomes" id="UP001625374"/>
    </source>
</evidence>
<keyword evidence="2" id="KW-0067">ATP-binding</keyword>
<evidence type="ECO:0000256" key="2">
    <source>
        <dbReference type="PIRSR" id="PIRSR640198-2"/>
    </source>
</evidence>
<dbReference type="Proteomes" id="UP001625374">
    <property type="component" value="Unassembled WGS sequence"/>
</dbReference>
<evidence type="ECO:0000313" key="6">
    <source>
        <dbReference type="EMBL" id="TLQ05220.1"/>
    </source>
</evidence>
<proteinExistence type="predicted"/>
<dbReference type="AlphaFoldDB" id="A0A5R9BYT3"/>
<dbReference type="PANTHER" id="PTHR13504">
    <property type="entry name" value="FIDO DOMAIN-CONTAINING PROTEIN DDB_G0283145"/>
    <property type="match status" value="1"/>
</dbReference>
<feature type="site" description="Important for autoinhibition of adenylyltransferase activity" evidence="3">
    <location>
        <position position="26"/>
    </location>
</feature>
<dbReference type="InterPro" id="IPR003812">
    <property type="entry name" value="Fido"/>
</dbReference>
<dbReference type="GO" id="GO:0005524">
    <property type="term" value="F:ATP binding"/>
    <property type="evidence" value="ECO:0007669"/>
    <property type="project" value="UniProtKB-KW"/>
</dbReference>
<dbReference type="RefSeq" id="WP_138473048.1">
    <property type="nucleotide sequence ID" value="NZ_JBGQQG010000078.1"/>
</dbReference>
<dbReference type="OrthoDB" id="9813719at2"/>
<feature type="active site" evidence="1">
    <location>
        <position position="160"/>
    </location>
</feature>
<protein>
    <submittedName>
        <fullName evidence="6">Fic family protein</fullName>
    </submittedName>
</protein>
<evidence type="ECO:0000259" key="4">
    <source>
        <dbReference type="PROSITE" id="PS51459"/>
    </source>
</evidence>
<evidence type="ECO:0000256" key="3">
    <source>
        <dbReference type="PIRSR" id="PIRSR640198-3"/>
    </source>
</evidence>
<sequence>MNYDQLPSEYLDDLLVSLAHHSSGIEGNTITLPETVTIILFRRLPKGSGATIKEFYEIENHKHAFEYMLEQLENDSPLTTGLIKKLHYYLTDRLQYDSGKYKTNPNTILGANFETASPHHTPSLMDQLVDNLNYKLKNSDTENDKLEAITDSHIKFERIHPFSDGNGRTGRLLMNYVLLKESLPLLVIEKESKADYIQLLANEDVRGLINFCSSFQEKEKSRLQRFENMERTKIKYK</sequence>
<reference evidence="6 7" key="1">
    <citation type="submission" date="2019-05" db="EMBL/GenBank/DDBJ databases">
        <title>The metagenome of a microbial culture collection derived from dairy environment covers the genomic content of the human microbiome.</title>
        <authorList>
            <person name="Roder T."/>
            <person name="Wuthrich D."/>
            <person name="Sattari Z."/>
            <person name="Von Ah U."/>
            <person name="Bar C."/>
            <person name="Ronchi F."/>
            <person name="Macpherson A.J."/>
            <person name="Ganal-Vonarburg S.C."/>
            <person name="Bruggmann R."/>
            <person name="Vergeres G."/>
        </authorList>
    </citation>
    <scope>NUCLEOTIDE SEQUENCE [LARGE SCALE GENOMIC DNA]</scope>
    <source>
        <strain evidence="6 7">FAM 24235</strain>
    </source>
</reference>
<dbReference type="Gene3D" id="1.10.3290.10">
    <property type="entry name" value="Fido-like domain"/>
    <property type="match status" value="1"/>
</dbReference>
<dbReference type="Proteomes" id="UP000307201">
    <property type="component" value="Unassembled WGS sequence"/>
</dbReference>